<accession>A0ABQ2H5M3</accession>
<gene>
    <name evidence="10" type="ORF">GCM10007088_06170</name>
</gene>
<dbReference type="InterPro" id="IPR037066">
    <property type="entry name" value="Plug_dom_sf"/>
</dbReference>
<keyword evidence="2 7" id="KW-0813">Transport</keyword>
<keyword evidence="5 7" id="KW-0472">Membrane</keyword>
<proteinExistence type="inferred from homology"/>
<keyword evidence="8" id="KW-0732">Signal</keyword>
<dbReference type="RefSeq" id="WP_188807657.1">
    <property type="nucleotide sequence ID" value="NZ_BMPU01000001.1"/>
</dbReference>
<keyword evidence="3 7" id="KW-1134">Transmembrane beta strand</keyword>
<evidence type="ECO:0000256" key="4">
    <source>
        <dbReference type="ARBA" id="ARBA00022692"/>
    </source>
</evidence>
<dbReference type="SUPFAM" id="SSF56935">
    <property type="entry name" value="Porins"/>
    <property type="match status" value="1"/>
</dbReference>
<keyword evidence="11" id="KW-1185">Reference proteome</keyword>
<dbReference type="InterPro" id="IPR023997">
    <property type="entry name" value="TonB-dep_OMP_SusC/RagA_CS"/>
</dbReference>
<dbReference type="NCBIfam" id="TIGR04056">
    <property type="entry name" value="OMP_RagA_SusC"/>
    <property type="match status" value="1"/>
</dbReference>
<evidence type="ECO:0000259" key="9">
    <source>
        <dbReference type="Pfam" id="PF07715"/>
    </source>
</evidence>
<evidence type="ECO:0000256" key="2">
    <source>
        <dbReference type="ARBA" id="ARBA00022448"/>
    </source>
</evidence>
<dbReference type="InterPro" id="IPR012910">
    <property type="entry name" value="Plug_dom"/>
</dbReference>
<dbReference type="Gene3D" id="2.40.170.20">
    <property type="entry name" value="TonB-dependent receptor, beta-barrel domain"/>
    <property type="match status" value="1"/>
</dbReference>
<evidence type="ECO:0000313" key="11">
    <source>
        <dbReference type="Proteomes" id="UP000653477"/>
    </source>
</evidence>
<dbReference type="Gene3D" id="2.170.130.10">
    <property type="entry name" value="TonB-dependent receptor, plug domain"/>
    <property type="match status" value="1"/>
</dbReference>
<comment type="similarity">
    <text evidence="7">Belongs to the TonB-dependent receptor family.</text>
</comment>
<feature type="signal peptide" evidence="8">
    <location>
        <begin position="1"/>
        <end position="20"/>
    </location>
</feature>
<dbReference type="InterPro" id="IPR023996">
    <property type="entry name" value="TonB-dep_OMP_SusC/RagA"/>
</dbReference>
<reference evidence="11" key="1">
    <citation type="journal article" date="2019" name="Int. J. Syst. Evol. Microbiol.">
        <title>The Global Catalogue of Microorganisms (GCM) 10K type strain sequencing project: providing services to taxonomists for standard genome sequencing and annotation.</title>
        <authorList>
            <consortium name="The Broad Institute Genomics Platform"/>
            <consortium name="The Broad Institute Genome Sequencing Center for Infectious Disease"/>
            <person name="Wu L."/>
            <person name="Ma J."/>
        </authorList>
    </citation>
    <scope>NUCLEOTIDE SEQUENCE [LARGE SCALE GENOMIC DNA]</scope>
    <source>
        <strain evidence="11">JCM 30531</strain>
    </source>
</reference>
<dbReference type="InterPro" id="IPR008969">
    <property type="entry name" value="CarboxyPept-like_regulatory"/>
</dbReference>
<evidence type="ECO:0000256" key="1">
    <source>
        <dbReference type="ARBA" id="ARBA00004571"/>
    </source>
</evidence>
<dbReference type="PROSITE" id="PS52016">
    <property type="entry name" value="TONB_DEPENDENT_REC_3"/>
    <property type="match status" value="1"/>
</dbReference>
<protein>
    <submittedName>
        <fullName evidence="10">SusC/RagA family TonB-linked outer membrane protein</fullName>
    </submittedName>
</protein>
<dbReference type="InterPro" id="IPR036942">
    <property type="entry name" value="Beta-barrel_TonB_sf"/>
</dbReference>
<keyword evidence="4 7" id="KW-0812">Transmembrane</keyword>
<organism evidence="10 11">
    <name type="scientific">Porphyromonas pasteri</name>
    <dbReference type="NCBI Taxonomy" id="1583331"/>
    <lineage>
        <taxon>Bacteria</taxon>
        <taxon>Pseudomonadati</taxon>
        <taxon>Bacteroidota</taxon>
        <taxon>Bacteroidia</taxon>
        <taxon>Bacteroidales</taxon>
        <taxon>Porphyromonadaceae</taxon>
        <taxon>Porphyromonas</taxon>
    </lineage>
</organism>
<evidence type="ECO:0000256" key="3">
    <source>
        <dbReference type="ARBA" id="ARBA00022452"/>
    </source>
</evidence>
<feature type="domain" description="TonB-dependent receptor plug" evidence="9">
    <location>
        <begin position="117"/>
        <end position="224"/>
    </location>
</feature>
<comment type="subcellular location">
    <subcellularLocation>
        <location evidence="1 7">Cell outer membrane</location>
        <topology evidence="1 7">Multi-pass membrane protein</topology>
    </subcellularLocation>
</comment>
<dbReference type="EMBL" id="BMPU01000001">
    <property type="protein sequence ID" value="GGM50352.1"/>
    <property type="molecule type" value="Genomic_DNA"/>
</dbReference>
<dbReference type="Pfam" id="PF07715">
    <property type="entry name" value="Plug"/>
    <property type="match status" value="1"/>
</dbReference>
<feature type="chain" id="PRO_5045118459" evidence="8">
    <location>
        <begin position="21"/>
        <end position="1075"/>
    </location>
</feature>
<dbReference type="SUPFAM" id="SSF49464">
    <property type="entry name" value="Carboxypeptidase regulatory domain-like"/>
    <property type="match status" value="1"/>
</dbReference>
<name>A0ABQ2H5M3_9PORP</name>
<comment type="caution">
    <text evidence="10">The sequence shown here is derived from an EMBL/GenBank/DDBJ whole genome shotgun (WGS) entry which is preliminary data.</text>
</comment>
<dbReference type="Pfam" id="PF13715">
    <property type="entry name" value="CarbopepD_reg_2"/>
    <property type="match status" value="1"/>
</dbReference>
<evidence type="ECO:0000256" key="8">
    <source>
        <dbReference type="SAM" id="SignalP"/>
    </source>
</evidence>
<evidence type="ECO:0000256" key="6">
    <source>
        <dbReference type="ARBA" id="ARBA00023237"/>
    </source>
</evidence>
<sequence>MKKSLLLLLFLTLSIGVAWAQKKQITVKGIVLSVEDKEPIVPASIQSVDYPNIGTLTDPKGRFTLHLPEGARSLRVSSVGYASKVVAITGKELRILLDNDEQSIDKVVIVAYGTQKKQSLVGAQASISGKQLAARPISNASNALAGAAAGVQVTTSSGQPGSEADIRIRGFGSVNASSAPLYVVDGAVYTGRISDIAQQDIADISVLKDAAATALYGSSAGNGVILITTKRNAGQAGQPHFTFSTSQGFSVRGLPEYDKIGTMDHYKVRWQQWYNTLRYDERNKNKTDEELGTIAALQTYQALKYNPYSGIDSYYRKDANGVYQLSKGGPAKGAYPGILLPTGELNPEINGLLYGDDLDWYNAFYRTGHRGEYTLSGGLRTDKLQSYLSLNYLNERGFMIESGYKRYNLRANLSYDIRPWLTLGTNIGLTHTRSEGPRSLGGTSANGAHFSQTVAPIYPVHVHDPLTGAYVLDDRGNRIYDHSVTRPYRKNYNTIELAYLDRSESLRDALMGRAHLDIKPIDGLKFSLQVAYDQRNTRSKVRYNNKTGDNPQGLLEMSVGRGTTLTFTQLANYNKKVGKDHDFEVLMGHESYDLENFGMSGSKEFLKFIVIDELSNYTKVRSVNSNTDTYRKESYFGRLNYNYSDRYNLSLAYRRDGSSRFHKNSRWGNFWAVGAGWNINSEKFMKNVSWINRLKLRGSYGQTGNDGLSGYYPYQTTYNVSANNLDEPGLRVANVGNTDLTWETQITSDVALEFGLFDRIDGTIEVFNKESKDLLFEYELPTSSGVGSIDRNIGKIRNYGLELELGAKILRIGDFSWSMRANATWLKNKIVKLPDLNREDGIIVGTKKYLEGRSLFDYYLYEYLGVDPADGKAMYRLDREKYPDEPGLEATGERATYTKNGEKARKHYTGSSIPDVYGGFSTNFRYKDIGLNFVFAYQIGGKSYDGLYQDMMSRDLSSGTAMHPDLYRAWRKPGQVTDVPRLDADPQNFSTMTSDRWLISSTALALKSISMSYDLPKRFAKKLGVDGVGLTFAAENLFILSKRRGLNPFSGYSGVHGTVGYAASRTFTTTLNVTF</sequence>
<evidence type="ECO:0000256" key="7">
    <source>
        <dbReference type="PROSITE-ProRule" id="PRU01360"/>
    </source>
</evidence>
<dbReference type="Proteomes" id="UP000653477">
    <property type="component" value="Unassembled WGS sequence"/>
</dbReference>
<dbReference type="Gene3D" id="2.60.40.1120">
    <property type="entry name" value="Carboxypeptidase-like, regulatory domain"/>
    <property type="match status" value="1"/>
</dbReference>
<keyword evidence="6 7" id="KW-0998">Cell outer membrane</keyword>
<evidence type="ECO:0000256" key="5">
    <source>
        <dbReference type="ARBA" id="ARBA00023136"/>
    </source>
</evidence>
<evidence type="ECO:0000313" key="10">
    <source>
        <dbReference type="EMBL" id="GGM50352.1"/>
    </source>
</evidence>
<dbReference type="NCBIfam" id="TIGR04057">
    <property type="entry name" value="SusC_RagA_signa"/>
    <property type="match status" value="1"/>
</dbReference>
<dbReference type="InterPro" id="IPR039426">
    <property type="entry name" value="TonB-dep_rcpt-like"/>
</dbReference>